<accession>A0A956NAA7</accession>
<organism evidence="1 2">
    <name type="scientific">Eiseniibacteriota bacterium</name>
    <dbReference type="NCBI Taxonomy" id="2212470"/>
    <lineage>
        <taxon>Bacteria</taxon>
        <taxon>Candidatus Eiseniibacteriota</taxon>
    </lineage>
</organism>
<reference evidence="1" key="1">
    <citation type="submission" date="2020-04" db="EMBL/GenBank/DDBJ databases">
        <authorList>
            <person name="Zhang T."/>
        </authorList>
    </citation>
    <scope>NUCLEOTIDE SEQUENCE</scope>
    <source>
        <strain evidence="1">HKST-UBA02</strain>
    </source>
</reference>
<dbReference type="Proteomes" id="UP000739538">
    <property type="component" value="Unassembled WGS sequence"/>
</dbReference>
<protein>
    <submittedName>
        <fullName evidence="1">Uncharacterized protein</fullName>
    </submittedName>
</protein>
<name>A0A956NAA7_UNCEI</name>
<proteinExistence type="predicted"/>
<evidence type="ECO:0000313" key="2">
    <source>
        <dbReference type="Proteomes" id="UP000739538"/>
    </source>
</evidence>
<sequence>MNWKPILGWLAFVLLAGVVVTSFVHAQGLFGWTSIHVEDDDVNLHLQVPSALARVAIAFIPDRVWDGARKDLGPWGAAMDTAFEQLDRCDDATFVLVESDDETVRVGKHGARFVVSVQTPSEQVDVRVPAGLVRAVWGRIADEPRRS</sequence>
<gene>
    <name evidence="1" type="ORF">KDA27_00490</name>
</gene>
<reference evidence="1" key="2">
    <citation type="journal article" date="2021" name="Microbiome">
        <title>Successional dynamics and alternative stable states in a saline activated sludge microbial community over 9 years.</title>
        <authorList>
            <person name="Wang Y."/>
            <person name="Ye J."/>
            <person name="Ju F."/>
            <person name="Liu L."/>
            <person name="Boyd J.A."/>
            <person name="Deng Y."/>
            <person name="Parks D.H."/>
            <person name="Jiang X."/>
            <person name="Yin X."/>
            <person name="Woodcroft B.J."/>
            <person name="Tyson G.W."/>
            <person name="Hugenholtz P."/>
            <person name="Polz M.F."/>
            <person name="Zhang T."/>
        </authorList>
    </citation>
    <scope>NUCLEOTIDE SEQUENCE</scope>
    <source>
        <strain evidence="1">HKST-UBA02</strain>
    </source>
</reference>
<dbReference type="AlphaFoldDB" id="A0A956NAA7"/>
<comment type="caution">
    <text evidence="1">The sequence shown here is derived from an EMBL/GenBank/DDBJ whole genome shotgun (WGS) entry which is preliminary data.</text>
</comment>
<evidence type="ECO:0000313" key="1">
    <source>
        <dbReference type="EMBL" id="MCA9754248.1"/>
    </source>
</evidence>
<dbReference type="EMBL" id="JAGQHS010000001">
    <property type="protein sequence ID" value="MCA9754248.1"/>
    <property type="molecule type" value="Genomic_DNA"/>
</dbReference>